<dbReference type="EMBL" id="KK207916">
    <property type="protein sequence ID" value="EZF48871.1"/>
    <property type="molecule type" value="Genomic_DNA"/>
</dbReference>
<dbReference type="OrthoDB" id="76567at2759"/>
<gene>
    <name evidence="1" type="ORF">H103_07539</name>
</gene>
<organism evidence="1">
    <name type="scientific">Trichophyton rubrum CBS 288.86</name>
    <dbReference type="NCBI Taxonomy" id="1215330"/>
    <lineage>
        <taxon>Eukaryota</taxon>
        <taxon>Fungi</taxon>
        <taxon>Dikarya</taxon>
        <taxon>Ascomycota</taxon>
        <taxon>Pezizomycotina</taxon>
        <taxon>Eurotiomycetes</taxon>
        <taxon>Eurotiomycetidae</taxon>
        <taxon>Onygenales</taxon>
        <taxon>Arthrodermataceae</taxon>
        <taxon>Trichophyton</taxon>
    </lineage>
</organism>
<dbReference type="Proteomes" id="UP000023758">
    <property type="component" value="Unassembled WGS sequence"/>
</dbReference>
<name>A0A022VS48_TRIRU</name>
<dbReference type="HOGENOM" id="CLU_058490_3_1_1"/>
<sequence length="289" mass="32579">MASLRTTPEATQQCVASSKLLTGLPERTPIVKYTNMKKLKNIIDTQSLDCSADSSKSPFLIVTCVDDNFFKALDNVYPDSGPRITYDFEDGGPTVILEVMKSTAHEMATGRLHLEIILQLGKMGVEYELVAMNESEIQNLNKTWRKQPDLAFALDGHTRWPVLVIETGMLESQQKLAIDAQGWLEAQGSETKVVITINIDKHSPRITFQRWEHAYIQHATRSHHPHGSVVQTAEVFHKGVTTRATGELIIPFEKVFGRVRHGRKEGDIIVTKNQLIRMGELVWPEQSFM</sequence>
<evidence type="ECO:0000313" key="1">
    <source>
        <dbReference type="EMBL" id="EZF48871.1"/>
    </source>
</evidence>
<proteinExistence type="predicted"/>
<accession>A0A022VS48</accession>
<dbReference type="AlphaFoldDB" id="A0A022VS48"/>
<protein>
    <submittedName>
        <fullName evidence="1">Uncharacterized protein</fullName>
    </submittedName>
</protein>
<reference evidence="1" key="1">
    <citation type="submission" date="2014-02" db="EMBL/GenBank/DDBJ databases">
        <title>The Genome Sequence of Trichophyton rubrum (morphotype fischeri) CBS 288.86.</title>
        <authorList>
            <consortium name="The Broad Institute Genomics Platform"/>
            <person name="Cuomo C.A."/>
            <person name="White T.C."/>
            <person name="Graser Y."/>
            <person name="Martinez-Rossi N."/>
            <person name="Heitman J."/>
            <person name="Young S.K."/>
            <person name="Zeng Q."/>
            <person name="Gargeya S."/>
            <person name="Abouelleil A."/>
            <person name="Alvarado L."/>
            <person name="Chapman S.B."/>
            <person name="Gainer-Dewar J."/>
            <person name="Goldberg J."/>
            <person name="Griggs A."/>
            <person name="Gujja S."/>
            <person name="Hansen M."/>
            <person name="Howarth C."/>
            <person name="Imamovic A."/>
            <person name="Larimer J."/>
            <person name="Martinez D."/>
            <person name="Murphy C."/>
            <person name="Pearson M.D."/>
            <person name="Persinoti G."/>
            <person name="Poon T."/>
            <person name="Priest M."/>
            <person name="Roberts A.D."/>
            <person name="Saif S."/>
            <person name="Shea T.D."/>
            <person name="Sykes S.N."/>
            <person name="Wortman J."/>
            <person name="Nusbaum C."/>
            <person name="Birren B."/>
        </authorList>
    </citation>
    <scope>NUCLEOTIDE SEQUENCE [LARGE SCALE GENOMIC DNA]</scope>
    <source>
        <strain evidence="1">CBS 288.86</strain>
    </source>
</reference>